<gene>
    <name evidence="2" type="ORF">BLA18109_01478</name>
</gene>
<evidence type="ECO:0000313" key="3">
    <source>
        <dbReference type="Proteomes" id="UP000494260"/>
    </source>
</evidence>
<dbReference type="InterPro" id="IPR029063">
    <property type="entry name" value="SAM-dependent_MTases_sf"/>
</dbReference>
<dbReference type="AlphaFoldDB" id="A0A6P2TRX7"/>
<accession>A0A6P2TRX7</accession>
<sequence length="227" mass="25932">MHPTALQNCKEFVDCYAPYVEAPGAHPNVIEIGSQDVNGSLRSVCPDNVSYTGVDFVAGNGVDVVLQDPYVLPFEDASTDIVLASSVFEHSEMFWLLFLEVMRILKPSGLFYLNVPSNGDFHRWPVDCWRFYPDSGNALVTWAKRNGMRSLLLESYTSLQHADQWNDFVAVFLKDDQFAQRYPKRVLHDKRDFLNGIVSDQADQFLNYSMLPQDRIKLQTIRQTLSQ</sequence>
<evidence type="ECO:0000259" key="1">
    <source>
        <dbReference type="Pfam" id="PF08241"/>
    </source>
</evidence>
<evidence type="ECO:0000313" key="2">
    <source>
        <dbReference type="EMBL" id="VWC60406.1"/>
    </source>
</evidence>
<feature type="domain" description="Methyltransferase type 11" evidence="1">
    <location>
        <begin position="60"/>
        <end position="113"/>
    </location>
</feature>
<dbReference type="EMBL" id="CABVQH010000004">
    <property type="protein sequence ID" value="VWC60406.1"/>
    <property type="molecule type" value="Genomic_DNA"/>
</dbReference>
<dbReference type="Proteomes" id="UP000494260">
    <property type="component" value="Unassembled WGS sequence"/>
</dbReference>
<protein>
    <recommendedName>
        <fullName evidence="1">Methyltransferase type 11 domain-containing protein</fullName>
    </recommendedName>
</protein>
<organism evidence="2 3">
    <name type="scientific">Burkholderia lata (strain ATCC 17760 / DSM 23089 / LMG 22485 / NCIMB 9086 / R18194 / 383)</name>
    <dbReference type="NCBI Taxonomy" id="482957"/>
    <lineage>
        <taxon>Bacteria</taxon>
        <taxon>Pseudomonadati</taxon>
        <taxon>Pseudomonadota</taxon>
        <taxon>Betaproteobacteria</taxon>
        <taxon>Burkholderiales</taxon>
        <taxon>Burkholderiaceae</taxon>
        <taxon>Burkholderia</taxon>
        <taxon>Burkholderia cepacia complex</taxon>
    </lineage>
</organism>
<dbReference type="Gene3D" id="3.40.50.150">
    <property type="entry name" value="Vaccinia Virus protein VP39"/>
    <property type="match status" value="1"/>
</dbReference>
<dbReference type="Pfam" id="PF08241">
    <property type="entry name" value="Methyltransf_11"/>
    <property type="match status" value="1"/>
</dbReference>
<dbReference type="SUPFAM" id="SSF53335">
    <property type="entry name" value="S-adenosyl-L-methionine-dependent methyltransferases"/>
    <property type="match status" value="1"/>
</dbReference>
<dbReference type="InterPro" id="IPR013216">
    <property type="entry name" value="Methyltransf_11"/>
</dbReference>
<dbReference type="CDD" id="cd02440">
    <property type="entry name" value="AdoMet_MTases"/>
    <property type="match status" value="1"/>
</dbReference>
<name>A0A6P2TRX7_BURL3</name>
<proteinExistence type="predicted"/>
<reference evidence="2 3" key="1">
    <citation type="submission" date="2019-09" db="EMBL/GenBank/DDBJ databases">
        <authorList>
            <person name="Depoorter E."/>
        </authorList>
    </citation>
    <scope>NUCLEOTIDE SEQUENCE [LARGE SCALE GENOMIC DNA]</scope>
    <source>
        <strain evidence="2">R-18109</strain>
    </source>
</reference>
<dbReference type="GO" id="GO:0008757">
    <property type="term" value="F:S-adenosylmethionine-dependent methyltransferase activity"/>
    <property type="evidence" value="ECO:0007669"/>
    <property type="project" value="InterPro"/>
</dbReference>
<dbReference type="RefSeq" id="WP_174949874.1">
    <property type="nucleotide sequence ID" value="NZ_CABVQH010000004.1"/>
</dbReference>